<dbReference type="InterPro" id="IPR025943">
    <property type="entry name" value="Sigma_54_int_dom_ATP-bd_2"/>
</dbReference>
<dbReference type="SUPFAM" id="SSF52172">
    <property type="entry name" value="CheY-like"/>
    <property type="match status" value="1"/>
</dbReference>
<feature type="region of interest" description="Disordered" evidence="7">
    <location>
        <begin position="121"/>
        <end position="141"/>
    </location>
</feature>
<evidence type="ECO:0000256" key="5">
    <source>
        <dbReference type="ARBA" id="ARBA00023163"/>
    </source>
</evidence>
<reference evidence="11" key="1">
    <citation type="journal article" date="2019" name="Int. J. Syst. Evol. Microbiol.">
        <title>The Global Catalogue of Microorganisms (GCM) 10K type strain sequencing project: providing services to taxonomists for standard genome sequencing and annotation.</title>
        <authorList>
            <consortium name="The Broad Institute Genomics Platform"/>
            <consortium name="The Broad Institute Genome Sequencing Center for Infectious Disease"/>
            <person name="Wu L."/>
            <person name="Ma J."/>
        </authorList>
    </citation>
    <scope>NUCLEOTIDE SEQUENCE [LARGE SCALE GENOMIC DNA]</scope>
    <source>
        <strain evidence="11">CGMCC 1.15345</strain>
    </source>
</reference>
<dbReference type="PANTHER" id="PTHR32071">
    <property type="entry name" value="TRANSCRIPTIONAL REGULATORY PROTEIN"/>
    <property type="match status" value="1"/>
</dbReference>
<evidence type="ECO:0000259" key="8">
    <source>
        <dbReference type="PROSITE" id="PS50045"/>
    </source>
</evidence>
<dbReference type="PROSITE" id="PS00676">
    <property type="entry name" value="SIGMA54_INTERACT_2"/>
    <property type="match status" value="1"/>
</dbReference>
<dbReference type="InterPro" id="IPR011006">
    <property type="entry name" value="CheY-like_superfamily"/>
</dbReference>
<organism evidence="10 11">
    <name type="scientific">Flavobacterium quisquiliarum</name>
    <dbReference type="NCBI Taxonomy" id="1834436"/>
    <lineage>
        <taxon>Bacteria</taxon>
        <taxon>Pseudomonadati</taxon>
        <taxon>Bacteroidota</taxon>
        <taxon>Flavobacteriia</taxon>
        <taxon>Flavobacteriales</taxon>
        <taxon>Flavobacteriaceae</taxon>
        <taxon>Flavobacterium</taxon>
    </lineage>
</organism>
<dbReference type="SUPFAM" id="SSF46689">
    <property type="entry name" value="Homeodomain-like"/>
    <property type="match status" value="1"/>
</dbReference>
<dbReference type="InterPro" id="IPR027417">
    <property type="entry name" value="P-loop_NTPase"/>
</dbReference>
<dbReference type="EMBL" id="JBHSCO010000006">
    <property type="protein sequence ID" value="MFC4393240.1"/>
    <property type="molecule type" value="Genomic_DNA"/>
</dbReference>
<dbReference type="CDD" id="cd00009">
    <property type="entry name" value="AAA"/>
    <property type="match status" value="1"/>
</dbReference>
<feature type="domain" description="Sigma-54 factor interaction" evidence="8">
    <location>
        <begin position="150"/>
        <end position="379"/>
    </location>
</feature>
<dbReference type="InterPro" id="IPR001789">
    <property type="entry name" value="Sig_transdc_resp-reg_receiver"/>
</dbReference>
<dbReference type="PROSITE" id="PS00688">
    <property type="entry name" value="SIGMA54_INTERACT_3"/>
    <property type="match status" value="1"/>
</dbReference>
<dbReference type="Gene3D" id="3.40.50.2300">
    <property type="match status" value="1"/>
</dbReference>
<dbReference type="SUPFAM" id="SSF52540">
    <property type="entry name" value="P-loop containing nucleoside triphosphate hydrolases"/>
    <property type="match status" value="1"/>
</dbReference>
<keyword evidence="5" id="KW-0804">Transcription</keyword>
<dbReference type="SMART" id="SM00448">
    <property type="entry name" value="REC"/>
    <property type="match status" value="1"/>
</dbReference>
<evidence type="ECO:0000313" key="11">
    <source>
        <dbReference type="Proteomes" id="UP001595719"/>
    </source>
</evidence>
<evidence type="ECO:0000256" key="3">
    <source>
        <dbReference type="ARBA" id="ARBA00023015"/>
    </source>
</evidence>
<feature type="domain" description="Response regulatory" evidence="9">
    <location>
        <begin position="3"/>
        <end position="117"/>
    </location>
</feature>
<dbReference type="InterPro" id="IPR002078">
    <property type="entry name" value="Sigma_54_int"/>
</dbReference>
<dbReference type="Pfam" id="PF25601">
    <property type="entry name" value="AAA_lid_14"/>
    <property type="match status" value="1"/>
</dbReference>
<dbReference type="InterPro" id="IPR003593">
    <property type="entry name" value="AAA+_ATPase"/>
</dbReference>
<evidence type="ECO:0000256" key="2">
    <source>
        <dbReference type="ARBA" id="ARBA00022840"/>
    </source>
</evidence>
<dbReference type="RefSeq" id="WP_179001914.1">
    <property type="nucleotide sequence ID" value="NZ_JBHSCO010000006.1"/>
</dbReference>
<evidence type="ECO:0000259" key="9">
    <source>
        <dbReference type="PROSITE" id="PS50110"/>
    </source>
</evidence>
<dbReference type="InterPro" id="IPR025944">
    <property type="entry name" value="Sigma_54_int_dom_CS"/>
</dbReference>
<sequence>MPKILLIEDDIAFCKLLEKFLIKKMFDVTIAFSAAEARTAVKNESFDLILTDLRLPDSDGIGLMSEFKNEYPHIPVILMTGYSDVNTAVKAIKNGAADYISKPFNPDEVLLVITNALQAPKEEQQEETEAPAKKKKAVKKTASSPENEFVRGISVASKKLWDHIQLVSPTDMSVLIIGESGTGKEIIAKSIHQQSQRKNNNFIAVDCGAIPKELAASEFFGHLKGSFTGAISDKMGYFEAANGGTLFLDEIGNLSYENQIQLLRALQERKIKPVGSNKEINVDIRIITATNEDLREAVKNGDFREDLYHRINEFSIQSPSLKDRDEDLMVFADYFLEKANEQLNKEIIGFSPEVVSIFQNYSWPGNLRELQNCVKRSTLLSRGDFIESDVLPAEFFQIQKQSAASGSFSLSENEKEAIIHALSKAQNNKSEAAKLLKITRKTLYNKLKQYNIELE</sequence>
<evidence type="ECO:0000313" key="10">
    <source>
        <dbReference type="EMBL" id="MFC4393240.1"/>
    </source>
</evidence>
<keyword evidence="1" id="KW-0547">Nucleotide-binding</keyword>
<protein>
    <submittedName>
        <fullName evidence="10">Sigma-54-dependent transcriptional regulator</fullName>
    </submittedName>
</protein>
<dbReference type="PROSITE" id="PS50045">
    <property type="entry name" value="SIGMA54_INTERACT_4"/>
    <property type="match status" value="1"/>
</dbReference>
<evidence type="ECO:0000256" key="1">
    <source>
        <dbReference type="ARBA" id="ARBA00022741"/>
    </source>
</evidence>
<gene>
    <name evidence="10" type="ORF">ACFOY0_19765</name>
</gene>
<name>A0ABV8WAR5_9FLAO</name>
<dbReference type="InterPro" id="IPR025662">
    <property type="entry name" value="Sigma_54_int_dom_ATP-bd_1"/>
</dbReference>
<dbReference type="InterPro" id="IPR009057">
    <property type="entry name" value="Homeodomain-like_sf"/>
</dbReference>
<dbReference type="Gene3D" id="1.10.8.60">
    <property type="match status" value="1"/>
</dbReference>
<feature type="modified residue" description="4-aspartylphosphate" evidence="6">
    <location>
        <position position="52"/>
    </location>
</feature>
<dbReference type="Gene3D" id="3.40.50.300">
    <property type="entry name" value="P-loop containing nucleotide triphosphate hydrolases"/>
    <property type="match status" value="1"/>
</dbReference>
<dbReference type="PANTHER" id="PTHR32071:SF81">
    <property type="entry name" value="PROPIONATE CATABOLISM OPERON REGULATORY PROTEIN"/>
    <property type="match status" value="1"/>
</dbReference>
<accession>A0ABV8WAR5</accession>
<keyword evidence="3" id="KW-0805">Transcription regulation</keyword>
<dbReference type="PROSITE" id="PS00675">
    <property type="entry name" value="SIGMA54_INTERACT_1"/>
    <property type="match status" value="1"/>
</dbReference>
<dbReference type="InterPro" id="IPR058031">
    <property type="entry name" value="AAA_lid_NorR"/>
</dbReference>
<proteinExistence type="predicted"/>
<keyword evidence="4" id="KW-0238">DNA-binding</keyword>
<evidence type="ECO:0000256" key="4">
    <source>
        <dbReference type="ARBA" id="ARBA00023125"/>
    </source>
</evidence>
<dbReference type="Proteomes" id="UP001595719">
    <property type="component" value="Unassembled WGS sequence"/>
</dbReference>
<dbReference type="PRINTS" id="PR01590">
    <property type="entry name" value="HTHFIS"/>
</dbReference>
<dbReference type="SMART" id="SM00382">
    <property type="entry name" value="AAA"/>
    <property type="match status" value="1"/>
</dbReference>
<evidence type="ECO:0000256" key="6">
    <source>
        <dbReference type="PROSITE-ProRule" id="PRU00169"/>
    </source>
</evidence>
<keyword evidence="2" id="KW-0067">ATP-binding</keyword>
<keyword evidence="11" id="KW-1185">Reference proteome</keyword>
<dbReference type="Pfam" id="PF00158">
    <property type="entry name" value="Sigma54_activat"/>
    <property type="match status" value="1"/>
</dbReference>
<evidence type="ECO:0000256" key="7">
    <source>
        <dbReference type="SAM" id="MobiDB-lite"/>
    </source>
</evidence>
<comment type="caution">
    <text evidence="10">The sequence shown here is derived from an EMBL/GenBank/DDBJ whole genome shotgun (WGS) entry which is preliminary data.</text>
</comment>
<dbReference type="Gene3D" id="1.10.10.60">
    <property type="entry name" value="Homeodomain-like"/>
    <property type="match status" value="1"/>
</dbReference>
<dbReference type="Pfam" id="PF00072">
    <property type="entry name" value="Response_reg"/>
    <property type="match status" value="1"/>
</dbReference>
<keyword evidence="6" id="KW-0597">Phosphoprotein</keyword>
<dbReference type="Pfam" id="PF02954">
    <property type="entry name" value="HTH_8"/>
    <property type="match status" value="1"/>
</dbReference>
<dbReference type="InterPro" id="IPR002197">
    <property type="entry name" value="HTH_Fis"/>
</dbReference>
<dbReference type="PROSITE" id="PS50110">
    <property type="entry name" value="RESPONSE_REGULATORY"/>
    <property type="match status" value="1"/>
</dbReference>